<feature type="transmembrane region" description="Helical" evidence="1">
    <location>
        <begin position="840"/>
        <end position="862"/>
    </location>
</feature>
<dbReference type="SMART" id="SM00703">
    <property type="entry name" value="NRF"/>
    <property type="match status" value="1"/>
</dbReference>
<dbReference type="GO" id="GO:0016747">
    <property type="term" value="F:acyltransferase activity, transferring groups other than amino-acyl groups"/>
    <property type="evidence" value="ECO:0007669"/>
    <property type="project" value="InterPro"/>
</dbReference>
<keyword evidence="1" id="KW-0812">Transmembrane</keyword>
<dbReference type="OrthoDB" id="207378at2759"/>
<organism evidence="4 5">
    <name type="scientific">Mizuhopecten yessoensis</name>
    <name type="common">Japanese scallop</name>
    <name type="synonym">Patinopecten yessoensis</name>
    <dbReference type="NCBI Taxonomy" id="6573"/>
    <lineage>
        <taxon>Eukaryota</taxon>
        <taxon>Metazoa</taxon>
        <taxon>Spiralia</taxon>
        <taxon>Lophotrochozoa</taxon>
        <taxon>Mollusca</taxon>
        <taxon>Bivalvia</taxon>
        <taxon>Autobranchia</taxon>
        <taxon>Pteriomorphia</taxon>
        <taxon>Pectinida</taxon>
        <taxon>Pectinoidea</taxon>
        <taxon>Pectinidae</taxon>
        <taxon>Mizuhopecten</taxon>
    </lineage>
</organism>
<evidence type="ECO:0000313" key="5">
    <source>
        <dbReference type="Proteomes" id="UP000242188"/>
    </source>
</evidence>
<feature type="transmembrane region" description="Helical" evidence="1">
    <location>
        <begin position="698"/>
        <end position="720"/>
    </location>
</feature>
<comment type="caution">
    <text evidence="4">The sequence shown here is derived from an EMBL/GenBank/DDBJ whole genome shotgun (WGS) entry which is preliminary data.</text>
</comment>
<dbReference type="AlphaFoldDB" id="A0A210PGP0"/>
<dbReference type="PANTHER" id="PTHR11161:SF0">
    <property type="entry name" value="O-ACYLTRANSFERASE LIKE PROTEIN"/>
    <property type="match status" value="1"/>
</dbReference>
<gene>
    <name evidence="4" type="ORF">KP79_PYT04884</name>
</gene>
<feature type="transmembrane region" description="Helical" evidence="1">
    <location>
        <begin position="568"/>
        <end position="589"/>
    </location>
</feature>
<feature type="transmembrane region" description="Helical" evidence="1">
    <location>
        <begin position="637"/>
        <end position="653"/>
    </location>
</feature>
<feature type="chain" id="PRO_5012419714" evidence="2">
    <location>
        <begin position="26"/>
        <end position="886"/>
    </location>
</feature>
<evidence type="ECO:0000313" key="4">
    <source>
        <dbReference type="EMBL" id="OWF35674.1"/>
    </source>
</evidence>
<reference evidence="4 5" key="1">
    <citation type="journal article" date="2017" name="Nat. Ecol. Evol.">
        <title>Scallop genome provides insights into evolution of bilaterian karyotype and development.</title>
        <authorList>
            <person name="Wang S."/>
            <person name="Zhang J."/>
            <person name="Jiao W."/>
            <person name="Li J."/>
            <person name="Xun X."/>
            <person name="Sun Y."/>
            <person name="Guo X."/>
            <person name="Huan P."/>
            <person name="Dong B."/>
            <person name="Zhang L."/>
            <person name="Hu X."/>
            <person name="Sun X."/>
            <person name="Wang J."/>
            <person name="Zhao C."/>
            <person name="Wang Y."/>
            <person name="Wang D."/>
            <person name="Huang X."/>
            <person name="Wang R."/>
            <person name="Lv J."/>
            <person name="Li Y."/>
            <person name="Zhang Z."/>
            <person name="Liu B."/>
            <person name="Lu W."/>
            <person name="Hui Y."/>
            <person name="Liang J."/>
            <person name="Zhou Z."/>
            <person name="Hou R."/>
            <person name="Li X."/>
            <person name="Liu Y."/>
            <person name="Li H."/>
            <person name="Ning X."/>
            <person name="Lin Y."/>
            <person name="Zhao L."/>
            <person name="Xing Q."/>
            <person name="Dou J."/>
            <person name="Li Y."/>
            <person name="Mao J."/>
            <person name="Guo H."/>
            <person name="Dou H."/>
            <person name="Li T."/>
            <person name="Mu C."/>
            <person name="Jiang W."/>
            <person name="Fu Q."/>
            <person name="Fu X."/>
            <person name="Miao Y."/>
            <person name="Liu J."/>
            <person name="Yu Q."/>
            <person name="Li R."/>
            <person name="Liao H."/>
            <person name="Li X."/>
            <person name="Kong Y."/>
            <person name="Jiang Z."/>
            <person name="Chourrout D."/>
            <person name="Li R."/>
            <person name="Bao Z."/>
        </authorList>
    </citation>
    <scope>NUCLEOTIDE SEQUENCE [LARGE SCALE GENOMIC DNA]</scope>
    <source>
        <strain evidence="4 5">PY_sf001</strain>
    </source>
</reference>
<feature type="domain" description="Nose resistant-to-fluoxetine protein N-terminal" evidence="3">
    <location>
        <begin position="210"/>
        <end position="324"/>
    </location>
</feature>
<sequence>MELTMTRFKMFALVVLTITVSVTNGQYFRQANATNNNVPKDIYTQGVMNFATSISSGGLNVPDYVQNAFALFNATSNILDNVDFNTALKLIDFAQSRNVSFRGVDNESLDLLYNALKFLQFLSTVGNSTLSSPGVDGIITGMAAGLTEVTRPMFDSVLKNLTLIAGANVPAMLTEVLGTGPEDLQTFLESANLDVLNFNPEAMLASLGVSPQCVQDLGLTTMSLTQSELWAIQMLDSMGKLREGILEGNIYFPGSYDECLNIVPPEFSTQYCLIEIGVSIMGYPAALKQGLCVPSTCNEADMLFLINGLLSTIPAEGSSTYASKAVCRRPTETKFDMKAIVALSICGLFVALMITSTAFDLLRGPCTTKTTTLDTSDKDEKKPKTIHEVHAPIPATFEKGVSVEFPSIIYKINSEDVKVPAAEHDIPKIYPTAPTEESEIPPKQKQRECSDGLLVKLFLSFSVWTNGKKLLNTDQGGALGAVNGIRFLSMTWVILGHTYSFSFEYVLNIIPFFSDIPSRWTFMVIINGVLSVDTFFTMSGLLVAYVFLKEMKKAKGRINWFMFYFHRFWRLTPPYMLVLMISATLFRYLGDGPEWPKDGLEIESCATTWWTNLLYINNFVHADKMCFGVAWYLANDMQFYILSPLMLVPLYFFKKIGVLVCAVFLLGVTVTTVIISATNNLPITFISTTDTTDYMMLYYIKPYCRMGPYIVGMLAGYVLYEKGLKIKINKYVNLFIWLVAAIVACMVLYGIYESANGNPVDVGLAALYNATSRSLWGACVSWVIFACATGNGGFVNTILSWKAFIPLGRLTYCAYLVHIILMYMNIFSARQHIYATDKTFIYLFLGYLVMSYLVAFVLSLAFEAPMMALEKALFRRGGGGKTTKSK</sequence>
<keyword evidence="5" id="KW-1185">Reference proteome</keyword>
<feature type="transmembrane region" description="Helical" evidence="1">
    <location>
        <begin position="658"/>
        <end position="678"/>
    </location>
</feature>
<evidence type="ECO:0000256" key="2">
    <source>
        <dbReference type="SAM" id="SignalP"/>
    </source>
</evidence>
<dbReference type="Pfam" id="PF01757">
    <property type="entry name" value="Acyl_transf_3"/>
    <property type="match status" value="1"/>
</dbReference>
<dbReference type="PANTHER" id="PTHR11161">
    <property type="entry name" value="O-ACYLTRANSFERASE"/>
    <property type="match status" value="1"/>
</dbReference>
<evidence type="ECO:0000256" key="1">
    <source>
        <dbReference type="SAM" id="Phobius"/>
    </source>
</evidence>
<dbReference type="InterPro" id="IPR052728">
    <property type="entry name" value="O2_lipid_transport_reg"/>
</dbReference>
<feature type="transmembrane region" description="Helical" evidence="1">
    <location>
        <begin position="339"/>
        <end position="362"/>
    </location>
</feature>
<dbReference type="EMBL" id="NEDP02076713">
    <property type="protein sequence ID" value="OWF35674.1"/>
    <property type="molecule type" value="Genomic_DNA"/>
</dbReference>
<keyword evidence="2" id="KW-0732">Signal</keyword>
<dbReference type="InterPro" id="IPR006621">
    <property type="entry name" value="Nose-resist-to-fluoxetine_N"/>
</dbReference>
<dbReference type="InterPro" id="IPR002656">
    <property type="entry name" value="Acyl_transf_3_dom"/>
</dbReference>
<dbReference type="Proteomes" id="UP000242188">
    <property type="component" value="Unassembled WGS sequence"/>
</dbReference>
<keyword evidence="1" id="KW-1133">Transmembrane helix</keyword>
<proteinExistence type="predicted"/>
<feature type="transmembrane region" description="Helical" evidence="1">
    <location>
        <begin position="520"/>
        <end position="548"/>
    </location>
</feature>
<keyword evidence="1" id="KW-0472">Membrane</keyword>
<accession>A0A210PGP0</accession>
<evidence type="ECO:0000259" key="3">
    <source>
        <dbReference type="SMART" id="SM00703"/>
    </source>
</evidence>
<protein>
    <submittedName>
        <fullName evidence="4">Nose resistant to fluoxetine protein 6</fullName>
    </submittedName>
</protein>
<name>A0A210PGP0_MIZYE</name>
<feature type="signal peptide" evidence="2">
    <location>
        <begin position="1"/>
        <end position="25"/>
    </location>
</feature>
<feature type="transmembrane region" description="Helical" evidence="1">
    <location>
        <begin position="810"/>
        <end position="828"/>
    </location>
</feature>
<feature type="transmembrane region" description="Helical" evidence="1">
    <location>
        <begin position="492"/>
        <end position="514"/>
    </location>
</feature>
<feature type="transmembrane region" description="Helical" evidence="1">
    <location>
        <begin position="732"/>
        <end position="752"/>
    </location>
</feature>
<dbReference type="Pfam" id="PF20146">
    <property type="entry name" value="NRF"/>
    <property type="match status" value="1"/>
</dbReference>